<keyword evidence="3" id="KW-1185">Reference proteome</keyword>
<evidence type="ECO:0000313" key="2">
    <source>
        <dbReference type="EMBL" id="CAL4800434.1"/>
    </source>
</evidence>
<accession>A0A9P1GK22</accession>
<dbReference type="EMBL" id="CAMXCT020005724">
    <property type="protein sequence ID" value="CAL1166497.1"/>
    <property type="molecule type" value="Genomic_DNA"/>
</dbReference>
<gene>
    <name evidence="1" type="ORF">C1SCF055_LOCUS38119</name>
</gene>
<evidence type="ECO:0000313" key="3">
    <source>
        <dbReference type="Proteomes" id="UP001152797"/>
    </source>
</evidence>
<reference evidence="1" key="1">
    <citation type="submission" date="2022-10" db="EMBL/GenBank/DDBJ databases">
        <authorList>
            <person name="Chen Y."/>
            <person name="Dougan E. K."/>
            <person name="Chan C."/>
            <person name="Rhodes N."/>
            <person name="Thang M."/>
        </authorList>
    </citation>
    <scope>NUCLEOTIDE SEQUENCE</scope>
</reference>
<sequence length="199" mass="21192">MRDCHGIRSLIRCLLELHIDDPQLVRLAAAAVLTREKGLGWSTEEMESVRQELKQLEGAWRRFLSGPAAEKSVERLAALHLAFREMEEAVLKSVPIPSLEELILRVARIQLGGSFSCLEDVEAAVLWPRGGGLSAIAEDALSTCLSSSKLGVGGASRVACLVGAMLSPKEMLESPPTTRSSSMCDASATGVTGSGAMVC</sequence>
<evidence type="ECO:0000313" key="1">
    <source>
        <dbReference type="EMBL" id="CAI4013122.1"/>
    </source>
</evidence>
<dbReference type="OrthoDB" id="475541at2759"/>
<proteinExistence type="predicted"/>
<name>A0A9P1GK22_9DINO</name>
<comment type="caution">
    <text evidence="1">The sequence shown here is derived from an EMBL/GenBank/DDBJ whole genome shotgun (WGS) entry which is preliminary data.</text>
</comment>
<dbReference type="EMBL" id="CAMXCT030005724">
    <property type="protein sequence ID" value="CAL4800434.1"/>
    <property type="molecule type" value="Genomic_DNA"/>
</dbReference>
<dbReference type="Proteomes" id="UP001152797">
    <property type="component" value="Unassembled WGS sequence"/>
</dbReference>
<reference evidence="2 3" key="2">
    <citation type="submission" date="2024-05" db="EMBL/GenBank/DDBJ databases">
        <authorList>
            <person name="Chen Y."/>
            <person name="Shah S."/>
            <person name="Dougan E. K."/>
            <person name="Thang M."/>
            <person name="Chan C."/>
        </authorList>
    </citation>
    <scope>NUCLEOTIDE SEQUENCE [LARGE SCALE GENOMIC DNA]</scope>
</reference>
<dbReference type="AlphaFoldDB" id="A0A9P1GK22"/>
<dbReference type="EMBL" id="CAMXCT010005724">
    <property type="protein sequence ID" value="CAI4013122.1"/>
    <property type="molecule type" value="Genomic_DNA"/>
</dbReference>
<organism evidence="1">
    <name type="scientific">Cladocopium goreaui</name>
    <dbReference type="NCBI Taxonomy" id="2562237"/>
    <lineage>
        <taxon>Eukaryota</taxon>
        <taxon>Sar</taxon>
        <taxon>Alveolata</taxon>
        <taxon>Dinophyceae</taxon>
        <taxon>Suessiales</taxon>
        <taxon>Symbiodiniaceae</taxon>
        <taxon>Cladocopium</taxon>
    </lineage>
</organism>
<protein>
    <submittedName>
        <fullName evidence="1">Uncharacterized protein</fullName>
    </submittedName>
</protein>